<organism evidence="2 3">
    <name type="scientific">Azoarcus indigens</name>
    <dbReference type="NCBI Taxonomy" id="29545"/>
    <lineage>
        <taxon>Bacteria</taxon>
        <taxon>Pseudomonadati</taxon>
        <taxon>Pseudomonadota</taxon>
        <taxon>Betaproteobacteria</taxon>
        <taxon>Rhodocyclales</taxon>
        <taxon>Zoogloeaceae</taxon>
        <taxon>Azoarcus</taxon>
    </lineage>
</organism>
<feature type="coiled-coil region" evidence="1">
    <location>
        <begin position="3"/>
        <end position="30"/>
    </location>
</feature>
<gene>
    <name evidence="2" type="ORF">C7389_1086</name>
</gene>
<protein>
    <submittedName>
        <fullName evidence="2">Uncharacterized protein</fullName>
    </submittedName>
</protein>
<evidence type="ECO:0000313" key="3">
    <source>
        <dbReference type="Proteomes" id="UP000295129"/>
    </source>
</evidence>
<dbReference type="AlphaFoldDB" id="A0A4R6DZH5"/>
<evidence type="ECO:0000256" key="1">
    <source>
        <dbReference type="SAM" id="Coils"/>
    </source>
</evidence>
<keyword evidence="3" id="KW-1185">Reference proteome</keyword>
<feature type="coiled-coil region" evidence="1">
    <location>
        <begin position="193"/>
        <end position="276"/>
    </location>
</feature>
<reference evidence="2 3" key="1">
    <citation type="submission" date="2019-03" db="EMBL/GenBank/DDBJ databases">
        <title>Genomic Encyclopedia of Type Strains, Phase IV (KMG-IV): sequencing the most valuable type-strain genomes for metagenomic binning, comparative biology and taxonomic classification.</title>
        <authorList>
            <person name="Goeker M."/>
        </authorList>
    </citation>
    <scope>NUCLEOTIDE SEQUENCE [LARGE SCALE GENOMIC DNA]</scope>
    <source>
        <strain evidence="2 3">DSM 12121</strain>
    </source>
</reference>
<dbReference type="Proteomes" id="UP000295129">
    <property type="component" value="Unassembled WGS sequence"/>
</dbReference>
<proteinExistence type="predicted"/>
<name>A0A4R6DZH5_9RHOO</name>
<evidence type="ECO:0000313" key="2">
    <source>
        <dbReference type="EMBL" id="TDN50763.1"/>
    </source>
</evidence>
<accession>A0A4R6DZH5</accession>
<dbReference type="RefSeq" id="WP_133591110.1">
    <property type="nucleotide sequence ID" value="NZ_SNVV01000008.1"/>
</dbReference>
<keyword evidence="1" id="KW-0175">Coiled coil</keyword>
<sequence>MSLEQEIAELQKRKEALEAALTDLDQLASRIAALPAEDRAAKEQEAAGLRTDAQGALKLTEERLTALLIAKEVADRTLGAQGLEHSRQLTEAEVRVREQQQAQAQEVGVDRYLAASAEFKREVQHESGMVHQAPVNQLDPALGLALTAVAGIEAIKAGIEKLEISQEKRLEQAIAQHQPSGQSQRENEVFAAIEKEQAESVAQKEQASAARKELEQNLQKLEQTFEQRHQNTEPERRDELRQQLQERFQALRDQLEAKLAEDRQRLLEEQERKRKEWDPRTL</sequence>
<comment type="caution">
    <text evidence="2">The sequence shown here is derived from an EMBL/GenBank/DDBJ whole genome shotgun (WGS) entry which is preliminary data.</text>
</comment>
<dbReference type="EMBL" id="SNVV01000008">
    <property type="protein sequence ID" value="TDN50763.1"/>
    <property type="molecule type" value="Genomic_DNA"/>
</dbReference>